<name>A0AAE6X6L2_9PAST</name>
<evidence type="ECO:0000256" key="1">
    <source>
        <dbReference type="SAM" id="Phobius"/>
    </source>
</evidence>
<keyword evidence="4" id="KW-1185">Reference proteome</keyword>
<proteinExistence type="predicted"/>
<dbReference type="EMBL" id="CP015029">
    <property type="protein sequence ID" value="QIM65765.1"/>
    <property type="molecule type" value="Genomic_DNA"/>
</dbReference>
<evidence type="ECO:0000313" key="2">
    <source>
        <dbReference type="EMBL" id="QIM65765.1"/>
    </source>
</evidence>
<evidence type="ECO:0000313" key="5">
    <source>
        <dbReference type="Proteomes" id="UP000502287"/>
    </source>
</evidence>
<dbReference type="Proteomes" id="UP000276901">
    <property type="component" value="Unassembled WGS sequence"/>
</dbReference>
<dbReference type="Pfam" id="PF04400">
    <property type="entry name" value="NqrM"/>
    <property type="match status" value="1"/>
</dbReference>
<protein>
    <recommendedName>
        <fullName evidence="6">(Na+)-NQR maturation NqrM</fullName>
    </recommendedName>
</protein>
<evidence type="ECO:0000313" key="3">
    <source>
        <dbReference type="EMBL" id="RPE95772.1"/>
    </source>
</evidence>
<dbReference type="PANTHER" id="PTHR40691">
    <property type="entry name" value="(NA+)-NQR MATURATION NQRM"/>
    <property type="match status" value="1"/>
</dbReference>
<dbReference type="AlphaFoldDB" id="A0AAE6X6L2"/>
<dbReference type="EMBL" id="RKQT01000001">
    <property type="protein sequence ID" value="RPE95772.1"/>
    <property type="molecule type" value="Genomic_DNA"/>
</dbReference>
<reference evidence="2 5" key="1">
    <citation type="submission" date="2016-03" db="EMBL/GenBank/DDBJ databases">
        <authorList>
            <person name="Hansen M.J."/>
            <person name="Bojesen A.M."/>
            <person name="Planet P."/>
        </authorList>
    </citation>
    <scope>NUCLEOTIDE SEQUENCE [LARGE SCALE GENOMIC DNA]</scope>
    <source>
        <strain evidence="2 5">HPA 21</strain>
    </source>
</reference>
<reference evidence="3 4" key="2">
    <citation type="submission" date="2018-11" db="EMBL/GenBank/DDBJ databases">
        <title>Genomic Encyclopedia of Type Strains, Phase IV (KMG-IV): sequencing the most valuable type-strain genomes for metagenomic binning, comparative biology and taxonomic classification.</title>
        <authorList>
            <person name="Goeker M."/>
        </authorList>
    </citation>
    <scope>NUCLEOTIDE SEQUENCE [LARGE SCALE GENOMIC DNA]</scope>
    <source>
        <strain evidence="3 4">DSM 25797</strain>
    </source>
</reference>
<sequence length="85" mass="9351">METILLTFGFFIAVIFAMSIGFIIKGKTIKGSCGGISALGMKKMCDCEEPCDNLQAKLDAGDADAQAEYREKFVKKAEPQFYEVK</sequence>
<keyword evidence="1" id="KW-1133">Transmembrane helix</keyword>
<evidence type="ECO:0008006" key="6">
    <source>
        <dbReference type="Google" id="ProtNLM"/>
    </source>
</evidence>
<keyword evidence="1" id="KW-0472">Membrane</keyword>
<keyword evidence="1" id="KW-0812">Transmembrane</keyword>
<evidence type="ECO:0000313" key="4">
    <source>
        <dbReference type="Proteomes" id="UP000276901"/>
    </source>
</evidence>
<dbReference type="Proteomes" id="UP000502287">
    <property type="component" value="Chromosome"/>
</dbReference>
<dbReference type="KEGG" id="fcl:A4G17_10035"/>
<dbReference type="PANTHER" id="PTHR40691:SF1">
    <property type="entry name" value="EXPORTED PROTEIN"/>
    <property type="match status" value="1"/>
</dbReference>
<gene>
    <name evidence="2" type="ORF">A4G17_10035</name>
    <name evidence="3" type="ORF">EDC49_0148</name>
</gene>
<accession>A0AAE6X6L2</accession>
<feature type="transmembrane region" description="Helical" evidence="1">
    <location>
        <begin position="6"/>
        <end position="24"/>
    </location>
</feature>
<dbReference type="RefSeq" id="WP_123955707.1">
    <property type="nucleotide sequence ID" value="NZ_CP015029.1"/>
</dbReference>
<organism evidence="2 5">
    <name type="scientific">Frederiksenia canicola</name>
    <dbReference type="NCBI Taxonomy" id="123824"/>
    <lineage>
        <taxon>Bacteria</taxon>
        <taxon>Pseudomonadati</taxon>
        <taxon>Pseudomonadota</taxon>
        <taxon>Gammaproteobacteria</taxon>
        <taxon>Pasteurellales</taxon>
        <taxon>Pasteurellaceae</taxon>
        <taxon>Frederiksenia</taxon>
    </lineage>
</organism>
<dbReference type="InterPro" id="IPR007495">
    <property type="entry name" value="NqrM"/>
</dbReference>